<accession>A0A1H4G611</accession>
<organism evidence="1 2">
    <name type="scientific">Flavobacterium gillisiae</name>
    <dbReference type="NCBI Taxonomy" id="150146"/>
    <lineage>
        <taxon>Bacteria</taxon>
        <taxon>Pseudomonadati</taxon>
        <taxon>Bacteroidota</taxon>
        <taxon>Flavobacteriia</taxon>
        <taxon>Flavobacteriales</taxon>
        <taxon>Flavobacteriaceae</taxon>
        <taxon>Flavobacterium</taxon>
    </lineage>
</organism>
<dbReference type="InterPro" id="IPR012338">
    <property type="entry name" value="Beta-lactam/transpept-like"/>
</dbReference>
<evidence type="ECO:0000313" key="1">
    <source>
        <dbReference type="EMBL" id="SEB04480.1"/>
    </source>
</evidence>
<protein>
    <submittedName>
        <fullName evidence="1">Uncharacterized protein</fullName>
    </submittedName>
</protein>
<proteinExistence type="predicted"/>
<dbReference type="RefSeq" id="WP_245712109.1">
    <property type="nucleotide sequence ID" value="NZ_FNRD01000016.1"/>
</dbReference>
<name>A0A1H4G611_9FLAO</name>
<evidence type="ECO:0000313" key="2">
    <source>
        <dbReference type="Proteomes" id="UP000198951"/>
    </source>
</evidence>
<sequence length="70" mass="8048">MIYFVDLDGLQKYADKNLFQPLGITNYKWQFTPQKVANTAGSLQLRSLDYAKFGQLYKNQGAWNGKQILS</sequence>
<reference evidence="2" key="1">
    <citation type="submission" date="2016-10" db="EMBL/GenBank/DDBJ databases">
        <authorList>
            <person name="Varghese N."/>
            <person name="Submissions S."/>
        </authorList>
    </citation>
    <scope>NUCLEOTIDE SEQUENCE [LARGE SCALE GENOMIC DNA]</scope>
    <source>
        <strain evidence="2">DSM 22376</strain>
    </source>
</reference>
<gene>
    <name evidence="1" type="ORF">SAMN05443667_116114</name>
</gene>
<dbReference type="EMBL" id="FNRD01000016">
    <property type="protein sequence ID" value="SEB04480.1"/>
    <property type="molecule type" value="Genomic_DNA"/>
</dbReference>
<dbReference type="AlphaFoldDB" id="A0A1H4G611"/>
<dbReference type="Proteomes" id="UP000198951">
    <property type="component" value="Unassembled WGS sequence"/>
</dbReference>
<dbReference type="STRING" id="150146.SAMN05443667_116114"/>
<keyword evidence="2" id="KW-1185">Reference proteome</keyword>
<dbReference type="SUPFAM" id="SSF56601">
    <property type="entry name" value="beta-lactamase/transpeptidase-like"/>
    <property type="match status" value="1"/>
</dbReference>
<dbReference type="Gene3D" id="3.40.710.10">
    <property type="entry name" value="DD-peptidase/beta-lactamase superfamily"/>
    <property type="match status" value="1"/>
</dbReference>